<proteinExistence type="predicted"/>
<comment type="caution">
    <text evidence="1">The sequence shown here is derived from an EMBL/GenBank/DDBJ whole genome shotgun (WGS) entry which is preliminary data.</text>
</comment>
<dbReference type="Gene3D" id="3.80.10.10">
    <property type="entry name" value="Ribonuclease Inhibitor"/>
    <property type="match status" value="1"/>
</dbReference>
<organism evidence="1 2">
    <name type="scientific">Marchantia polymorpha subsp. ruderalis</name>
    <dbReference type="NCBI Taxonomy" id="1480154"/>
    <lineage>
        <taxon>Eukaryota</taxon>
        <taxon>Viridiplantae</taxon>
        <taxon>Streptophyta</taxon>
        <taxon>Embryophyta</taxon>
        <taxon>Marchantiophyta</taxon>
        <taxon>Marchantiopsida</taxon>
        <taxon>Marchantiidae</taxon>
        <taxon>Marchantiales</taxon>
        <taxon>Marchantiaceae</taxon>
        <taxon>Marchantia</taxon>
    </lineage>
</organism>
<dbReference type="InterPro" id="IPR032675">
    <property type="entry name" value="LRR_dom_sf"/>
</dbReference>
<evidence type="ECO:0000313" key="2">
    <source>
        <dbReference type="Proteomes" id="UP000077202"/>
    </source>
</evidence>
<dbReference type="AlphaFoldDB" id="A0A176WSB5"/>
<protein>
    <submittedName>
        <fullName evidence="1">Uncharacterized protein</fullName>
    </submittedName>
</protein>
<dbReference type="Proteomes" id="UP000077202">
    <property type="component" value="Unassembled WGS sequence"/>
</dbReference>
<sequence>MLKGTMEELSVQRSCRVRPSLLELCLKQATTQLPDLAGSLQSIPLELAEVFFRYYLARGRNVRLFELEAFCRAFWNPRHLSLTGVEGLSCRGLTYLSHAPNLVRLDLSCCPWLDTLNFLPELRELECLDVENVNSFTERLASHIIQGMTSLVSLNCNGTGVGDGFVDALTYGCRLESWITAQAASKASGAGRHHFRISTRAPSNFDTTAYDSLRQQWPRLNIKYLHMQRTTVTQAATSNLLAKYGLITPPNDFKLLGRSNSMLVATLGGDCCCELDTEAGAQRSEIRGANDWFVGWEHTGFTFLLREASRVQNMVYDYGVARGA</sequence>
<evidence type="ECO:0000313" key="1">
    <source>
        <dbReference type="EMBL" id="OAE35415.1"/>
    </source>
</evidence>
<gene>
    <name evidence="1" type="ORF">AXG93_2587s1300</name>
</gene>
<reference evidence="1" key="1">
    <citation type="submission" date="2016-03" db="EMBL/GenBank/DDBJ databases">
        <title>Mechanisms controlling the formation of the plant cell surface in tip-growing cells are functionally conserved among land plants.</title>
        <authorList>
            <person name="Honkanen S."/>
            <person name="Jones V.A."/>
            <person name="Morieri G."/>
            <person name="Champion C."/>
            <person name="Hetherington A.J."/>
            <person name="Kelly S."/>
            <person name="Saint-Marcoux D."/>
            <person name="Proust H."/>
            <person name="Prescott H."/>
            <person name="Dolan L."/>
        </authorList>
    </citation>
    <scope>NUCLEOTIDE SEQUENCE [LARGE SCALE GENOMIC DNA]</scope>
    <source>
        <tissue evidence="1">Whole gametophyte</tissue>
    </source>
</reference>
<name>A0A176WSB5_MARPO</name>
<accession>A0A176WSB5</accession>
<keyword evidence="2" id="KW-1185">Reference proteome</keyword>
<dbReference type="EMBL" id="LVLJ01000172">
    <property type="protein sequence ID" value="OAE35415.1"/>
    <property type="molecule type" value="Genomic_DNA"/>
</dbReference>
<dbReference type="SUPFAM" id="SSF52047">
    <property type="entry name" value="RNI-like"/>
    <property type="match status" value="1"/>
</dbReference>